<evidence type="ECO:0000256" key="6">
    <source>
        <dbReference type="ARBA" id="ARBA00022679"/>
    </source>
</evidence>
<evidence type="ECO:0000313" key="24">
    <source>
        <dbReference type="Proteomes" id="UP000188603"/>
    </source>
</evidence>
<evidence type="ECO:0000256" key="2">
    <source>
        <dbReference type="ARBA" id="ARBA00004752"/>
    </source>
</evidence>
<evidence type="ECO:0000256" key="14">
    <source>
        <dbReference type="ARBA" id="ARBA00032370"/>
    </source>
</evidence>
<dbReference type="AlphaFoldDB" id="A0A1U9K5Z3"/>
<dbReference type="GO" id="GO:0032153">
    <property type="term" value="C:cell division site"/>
    <property type="evidence" value="ECO:0007669"/>
    <property type="project" value="TreeGrafter"/>
</dbReference>
<evidence type="ECO:0000256" key="13">
    <source>
        <dbReference type="ARBA" id="ARBA00023316"/>
    </source>
</evidence>
<name>A0A1U9K5Z3_9BACL</name>
<dbReference type="EC" id="2.4.99.28" evidence="19"/>
<evidence type="ECO:0000256" key="9">
    <source>
        <dbReference type="ARBA" id="ARBA00022984"/>
    </source>
</evidence>
<dbReference type="GO" id="GO:0009252">
    <property type="term" value="P:peptidoglycan biosynthetic process"/>
    <property type="evidence" value="ECO:0007669"/>
    <property type="project" value="UniProtKB-KW"/>
</dbReference>
<evidence type="ECO:0000256" key="7">
    <source>
        <dbReference type="ARBA" id="ARBA00022692"/>
    </source>
</evidence>
<evidence type="ECO:0000256" key="5">
    <source>
        <dbReference type="ARBA" id="ARBA00022676"/>
    </source>
</evidence>
<keyword evidence="9" id="KW-0573">Peptidoglycan synthesis</keyword>
<dbReference type="OrthoDB" id="9812661at2"/>
<sequence>MTRGKPDFLLLFTVFLLVGFGLVMVFSSSYYIAMTETDDSYFYFKRQLLAAVLGLFALFFAMNVKFTLYRKLMAPMLVVTVVLLIAVFFMEERGGAHRWIILPGFQFQPSELAKITAVVYAAYIFSKKQDRLDSFWRGLFPPLTIIGGLFLLIVLEPHFSSAFMLFVSCMAVVFCSKARLRHLFLLAVLSVPVLIGFLLLRGYRLTRLETYLDPFADKMGSGFQTVQSLYAIAPGGWSGVGLGNSIQKMLYLPEAHTDFIFSIIAEELGFIGSSGLIFLYLLFIWRGIVIALRSPNQFGFLLAIGLVTLIGIQAFLNIAVATALIPVTGVPLPFISYGGTSLLMCMAISGILLNISRYKMPRKQRKKGDATREAVMTN</sequence>
<evidence type="ECO:0000313" key="23">
    <source>
        <dbReference type="EMBL" id="AQS55448.1"/>
    </source>
</evidence>
<feature type="transmembrane region" description="Helical" evidence="22">
    <location>
        <begin position="300"/>
        <end position="328"/>
    </location>
</feature>
<dbReference type="NCBIfam" id="TIGR02614">
    <property type="entry name" value="ftsW"/>
    <property type="match status" value="1"/>
</dbReference>
<comment type="function">
    <text evidence="21">Peptidoglycan polymerase that is essential for cell division.</text>
</comment>
<comment type="subcellular location">
    <subcellularLocation>
        <location evidence="1">Cell membrane</location>
        <topology evidence="1">Multi-pass membrane protein</topology>
    </subcellularLocation>
</comment>
<dbReference type="InterPro" id="IPR013437">
    <property type="entry name" value="FtsW"/>
</dbReference>
<comment type="catalytic activity">
    <reaction evidence="20">
        <text>[GlcNAc-(1-&gt;4)-Mur2Ac(oyl-L-Ala-gamma-D-Glu-L-Lys-D-Ala-D-Ala)](n)-di-trans,octa-cis-undecaprenyl diphosphate + beta-D-GlcNAc-(1-&gt;4)-Mur2Ac(oyl-L-Ala-gamma-D-Glu-L-Lys-D-Ala-D-Ala)-di-trans,octa-cis-undecaprenyl diphosphate = [GlcNAc-(1-&gt;4)-Mur2Ac(oyl-L-Ala-gamma-D-Glu-L-Lys-D-Ala-D-Ala)](n+1)-di-trans,octa-cis-undecaprenyl diphosphate + di-trans,octa-cis-undecaprenyl diphosphate + H(+)</text>
        <dbReference type="Rhea" id="RHEA:23708"/>
        <dbReference type="Rhea" id="RHEA-COMP:9602"/>
        <dbReference type="Rhea" id="RHEA-COMP:9603"/>
        <dbReference type="ChEBI" id="CHEBI:15378"/>
        <dbReference type="ChEBI" id="CHEBI:58405"/>
        <dbReference type="ChEBI" id="CHEBI:60033"/>
        <dbReference type="ChEBI" id="CHEBI:78435"/>
        <dbReference type="EC" id="2.4.99.28"/>
    </reaction>
</comment>
<evidence type="ECO:0000256" key="4">
    <source>
        <dbReference type="ARBA" id="ARBA00022618"/>
    </source>
</evidence>
<evidence type="ECO:0000256" key="16">
    <source>
        <dbReference type="ARBA" id="ARBA00038053"/>
    </source>
</evidence>
<dbReference type="GO" id="GO:0008360">
    <property type="term" value="P:regulation of cell shape"/>
    <property type="evidence" value="ECO:0007669"/>
    <property type="project" value="UniProtKB-KW"/>
</dbReference>
<reference evidence="23 24" key="1">
    <citation type="journal article" date="2015" name="Int. J. Syst. Evol. Microbiol.">
        <title>Novibacillus thermophilus gen. nov., sp. nov., a Gram-staining-negative and moderately thermophilic member of the family Thermoactinomycetaceae.</title>
        <authorList>
            <person name="Yang G."/>
            <person name="Chen J."/>
            <person name="Zhou S."/>
        </authorList>
    </citation>
    <scope>NUCLEOTIDE SEQUENCE [LARGE SCALE GENOMIC DNA]</scope>
    <source>
        <strain evidence="23 24">SG-1</strain>
    </source>
</reference>
<evidence type="ECO:0000256" key="1">
    <source>
        <dbReference type="ARBA" id="ARBA00004651"/>
    </source>
</evidence>
<keyword evidence="11 22" id="KW-0472">Membrane</keyword>
<keyword evidence="6" id="KW-0808">Transferase</keyword>
<evidence type="ECO:0000256" key="20">
    <source>
        <dbReference type="ARBA" id="ARBA00049902"/>
    </source>
</evidence>
<dbReference type="KEGG" id="ntr:B0W44_06260"/>
<dbReference type="Pfam" id="PF01098">
    <property type="entry name" value="FTSW_RODA_SPOVE"/>
    <property type="match status" value="1"/>
</dbReference>
<dbReference type="STRING" id="1471761.B0W44_06260"/>
<dbReference type="PANTHER" id="PTHR30474">
    <property type="entry name" value="CELL CYCLE PROTEIN"/>
    <property type="match status" value="1"/>
</dbReference>
<comment type="similarity">
    <text evidence="16">Belongs to the SEDS family. FtsW subfamily.</text>
</comment>
<feature type="transmembrane region" description="Helical" evidence="22">
    <location>
        <begin position="159"/>
        <end position="176"/>
    </location>
</feature>
<dbReference type="Proteomes" id="UP000188603">
    <property type="component" value="Chromosome"/>
</dbReference>
<feature type="transmembrane region" description="Helical" evidence="22">
    <location>
        <begin position="334"/>
        <end position="355"/>
    </location>
</feature>
<feature type="transmembrane region" description="Helical" evidence="22">
    <location>
        <begin position="259"/>
        <end position="288"/>
    </location>
</feature>
<gene>
    <name evidence="23" type="ORF">B0W44_06260</name>
</gene>
<dbReference type="PANTHER" id="PTHR30474:SF2">
    <property type="entry name" value="PEPTIDOGLYCAN GLYCOSYLTRANSFERASE FTSW-RELATED"/>
    <property type="match status" value="1"/>
</dbReference>
<dbReference type="EMBL" id="CP019699">
    <property type="protein sequence ID" value="AQS55448.1"/>
    <property type="molecule type" value="Genomic_DNA"/>
</dbReference>
<evidence type="ECO:0000256" key="11">
    <source>
        <dbReference type="ARBA" id="ARBA00023136"/>
    </source>
</evidence>
<feature type="transmembrane region" description="Helical" evidence="22">
    <location>
        <begin position="48"/>
        <end position="66"/>
    </location>
</feature>
<evidence type="ECO:0000256" key="8">
    <source>
        <dbReference type="ARBA" id="ARBA00022960"/>
    </source>
</evidence>
<keyword evidence="4" id="KW-0132">Cell division</keyword>
<dbReference type="InterPro" id="IPR001182">
    <property type="entry name" value="FtsW/RodA"/>
</dbReference>
<keyword evidence="8" id="KW-0133">Cell shape</keyword>
<proteinExistence type="inferred from homology"/>
<keyword evidence="12" id="KW-0131">Cell cycle</keyword>
<keyword evidence="3" id="KW-1003">Cell membrane</keyword>
<dbReference type="GO" id="GO:0051301">
    <property type="term" value="P:cell division"/>
    <property type="evidence" value="ECO:0007669"/>
    <property type="project" value="UniProtKB-KW"/>
</dbReference>
<keyword evidence="24" id="KW-1185">Reference proteome</keyword>
<accession>A0A1U9K5Z3</accession>
<evidence type="ECO:0000256" key="18">
    <source>
        <dbReference type="ARBA" id="ARBA00041418"/>
    </source>
</evidence>
<evidence type="ECO:0000256" key="12">
    <source>
        <dbReference type="ARBA" id="ARBA00023306"/>
    </source>
</evidence>
<dbReference type="GO" id="GO:0005886">
    <property type="term" value="C:plasma membrane"/>
    <property type="evidence" value="ECO:0007669"/>
    <property type="project" value="UniProtKB-SubCell"/>
</dbReference>
<evidence type="ECO:0000256" key="21">
    <source>
        <dbReference type="ARBA" id="ARBA00049966"/>
    </source>
</evidence>
<evidence type="ECO:0000256" key="22">
    <source>
        <dbReference type="SAM" id="Phobius"/>
    </source>
</evidence>
<organism evidence="23 24">
    <name type="scientific">Novibacillus thermophilus</name>
    <dbReference type="NCBI Taxonomy" id="1471761"/>
    <lineage>
        <taxon>Bacteria</taxon>
        <taxon>Bacillati</taxon>
        <taxon>Bacillota</taxon>
        <taxon>Bacilli</taxon>
        <taxon>Bacillales</taxon>
        <taxon>Thermoactinomycetaceae</taxon>
        <taxon>Novibacillus</taxon>
    </lineage>
</organism>
<keyword evidence="13" id="KW-0961">Cell wall biogenesis/degradation</keyword>
<feature type="transmembrane region" description="Helical" evidence="22">
    <location>
        <begin position="135"/>
        <end position="153"/>
    </location>
</feature>
<dbReference type="GO" id="GO:0008955">
    <property type="term" value="F:peptidoglycan glycosyltransferase activity"/>
    <property type="evidence" value="ECO:0007669"/>
    <property type="project" value="UniProtKB-EC"/>
</dbReference>
<evidence type="ECO:0000256" key="3">
    <source>
        <dbReference type="ARBA" id="ARBA00022475"/>
    </source>
</evidence>
<evidence type="ECO:0000256" key="17">
    <source>
        <dbReference type="ARBA" id="ARBA00041185"/>
    </source>
</evidence>
<protein>
    <recommendedName>
        <fullName evidence="17">Probable peptidoglycan glycosyltransferase FtsW</fullName>
        <ecNumber evidence="19">2.4.99.28</ecNumber>
    </recommendedName>
    <alternativeName>
        <fullName evidence="18">Cell division protein FtsW</fullName>
    </alternativeName>
    <alternativeName>
        <fullName evidence="15">Cell wall polymerase</fullName>
    </alternativeName>
    <alternativeName>
        <fullName evidence="14">Peptidoglycan polymerase</fullName>
    </alternativeName>
</protein>
<evidence type="ECO:0000256" key="10">
    <source>
        <dbReference type="ARBA" id="ARBA00022989"/>
    </source>
</evidence>
<keyword evidence="10 22" id="KW-1133">Transmembrane helix</keyword>
<dbReference type="RefSeq" id="WP_077719304.1">
    <property type="nucleotide sequence ID" value="NZ_CP019699.1"/>
</dbReference>
<dbReference type="GO" id="GO:0071555">
    <property type="term" value="P:cell wall organization"/>
    <property type="evidence" value="ECO:0007669"/>
    <property type="project" value="UniProtKB-KW"/>
</dbReference>
<keyword evidence="7 22" id="KW-0812">Transmembrane</keyword>
<comment type="pathway">
    <text evidence="2">Cell wall biogenesis; peptidoglycan biosynthesis.</text>
</comment>
<evidence type="ECO:0000256" key="15">
    <source>
        <dbReference type="ARBA" id="ARBA00033270"/>
    </source>
</evidence>
<feature type="transmembrane region" description="Helical" evidence="22">
    <location>
        <begin position="6"/>
        <end position="27"/>
    </location>
</feature>
<feature type="transmembrane region" description="Helical" evidence="22">
    <location>
        <begin position="183"/>
        <end position="203"/>
    </location>
</feature>
<keyword evidence="5" id="KW-0328">Glycosyltransferase</keyword>
<evidence type="ECO:0000256" key="19">
    <source>
        <dbReference type="ARBA" id="ARBA00044770"/>
    </source>
</evidence>
<feature type="transmembrane region" description="Helical" evidence="22">
    <location>
        <begin position="72"/>
        <end position="90"/>
    </location>
</feature>
<dbReference type="GO" id="GO:0015648">
    <property type="term" value="F:lipid-linked peptidoglycan transporter activity"/>
    <property type="evidence" value="ECO:0007669"/>
    <property type="project" value="TreeGrafter"/>
</dbReference>